<reference evidence="11 12" key="1">
    <citation type="journal article" date="2015" name="Fungal Genet. Biol.">
        <title>Evolution of novel wood decay mechanisms in Agaricales revealed by the genome sequences of Fistulina hepatica and Cylindrobasidium torrendii.</title>
        <authorList>
            <person name="Floudas D."/>
            <person name="Held B.W."/>
            <person name="Riley R."/>
            <person name="Nagy L.G."/>
            <person name="Koehler G."/>
            <person name="Ransdell A.S."/>
            <person name="Younus H."/>
            <person name="Chow J."/>
            <person name="Chiniquy J."/>
            <person name="Lipzen A."/>
            <person name="Tritt A."/>
            <person name="Sun H."/>
            <person name="Haridas S."/>
            <person name="LaButti K."/>
            <person name="Ohm R.A."/>
            <person name="Kues U."/>
            <person name="Blanchette R.A."/>
            <person name="Grigoriev I.V."/>
            <person name="Minto R.E."/>
            <person name="Hibbett D.S."/>
        </authorList>
    </citation>
    <scope>NUCLEOTIDE SEQUENCE [LARGE SCALE GENOMIC DNA]</scope>
    <source>
        <strain evidence="11 12">FP15055 ss-10</strain>
    </source>
</reference>
<feature type="compositionally biased region" description="Low complexity" evidence="9">
    <location>
        <begin position="393"/>
        <end position="410"/>
    </location>
</feature>
<keyword evidence="2" id="KW-0479">Metal-binding</keyword>
<feature type="compositionally biased region" description="Basic and acidic residues" evidence="9">
    <location>
        <begin position="260"/>
        <end position="270"/>
    </location>
</feature>
<evidence type="ECO:0000256" key="9">
    <source>
        <dbReference type="SAM" id="MobiDB-lite"/>
    </source>
</evidence>
<evidence type="ECO:0000256" key="8">
    <source>
        <dbReference type="PROSITE-ProRule" id="PRU00042"/>
    </source>
</evidence>
<feature type="compositionally biased region" description="Acidic residues" evidence="9">
    <location>
        <begin position="293"/>
        <end position="326"/>
    </location>
</feature>
<dbReference type="SUPFAM" id="SSF57667">
    <property type="entry name" value="beta-beta-alpha zinc fingers"/>
    <property type="match status" value="3"/>
</dbReference>
<feature type="domain" description="C2H2-type" evidence="10">
    <location>
        <begin position="67"/>
        <end position="96"/>
    </location>
</feature>
<keyword evidence="7" id="KW-0539">Nucleus</keyword>
<dbReference type="PROSITE" id="PS50157">
    <property type="entry name" value="ZINC_FINGER_C2H2_2"/>
    <property type="match status" value="5"/>
</dbReference>
<feature type="domain" description="C2H2-type" evidence="10">
    <location>
        <begin position="157"/>
        <end position="186"/>
    </location>
</feature>
<keyword evidence="4" id="KW-0862">Zinc</keyword>
<dbReference type="PANTHER" id="PTHR46179">
    <property type="entry name" value="ZINC FINGER PROTEIN"/>
    <property type="match status" value="1"/>
</dbReference>
<evidence type="ECO:0000256" key="4">
    <source>
        <dbReference type="ARBA" id="ARBA00022833"/>
    </source>
</evidence>
<dbReference type="PANTHER" id="PTHR46179:SF13">
    <property type="entry name" value="C2H2-TYPE DOMAIN-CONTAINING PROTEIN"/>
    <property type="match status" value="1"/>
</dbReference>
<proteinExistence type="predicted"/>
<feature type="compositionally biased region" description="Polar residues" evidence="9">
    <location>
        <begin position="382"/>
        <end position="392"/>
    </location>
</feature>
<feature type="compositionally biased region" description="Polar residues" evidence="9">
    <location>
        <begin position="337"/>
        <end position="346"/>
    </location>
</feature>
<evidence type="ECO:0000313" key="11">
    <source>
        <dbReference type="EMBL" id="KIY66593.1"/>
    </source>
</evidence>
<dbReference type="AlphaFoldDB" id="A0A0D7B7R5"/>
<dbReference type="SMART" id="SM00355">
    <property type="entry name" value="ZnF_C2H2"/>
    <property type="match status" value="6"/>
</dbReference>
<feature type="compositionally biased region" description="Acidic residues" evidence="9">
    <location>
        <begin position="238"/>
        <end position="253"/>
    </location>
</feature>
<dbReference type="GO" id="GO:0006357">
    <property type="term" value="P:regulation of transcription by RNA polymerase II"/>
    <property type="evidence" value="ECO:0007669"/>
    <property type="project" value="TreeGrafter"/>
</dbReference>
<dbReference type="InterPro" id="IPR051061">
    <property type="entry name" value="Zinc_finger_trans_reg"/>
</dbReference>
<feature type="domain" description="C2H2-type" evidence="10">
    <location>
        <begin position="33"/>
        <end position="62"/>
    </location>
</feature>
<feature type="compositionally biased region" description="Basic and acidic residues" evidence="9">
    <location>
        <begin position="452"/>
        <end position="465"/>
    </location>
</feature>
<evidence type="ECO:0000256" key="6">
    <source>
        <dbReference type="ARBA" id="ARBA00023163"/>
    </source>
</evidence>
<dbReference type="InterPro" id="IPR013087">
    <property type="entry name" value="Znf_C2H2_type"/>
</dbReference>
<gene>
    <name evidence="11" type="ORF">CYLTODRAFT_423258</name>
</gene>
<dbReference type="PROSITE" id="PS00028">
    <property type="entry name" value="ZINC_FINGER_C2H2_1"/>
    <property type="match status" value="1"/>
</dbReference>
<feature type="region of interest" description="Disordered" evidence="9">
    <location>
        <begin position="208"/>
        <end position="465"/>
    </location>
</feature>
<dbReference type="STRING" id="1314674.A0A0D7B7R5"/>
<keyword evidence="5" id="KW-0805">Transcription regulation</keyword>
<dbReference type="Gene3D" id="3.30.160.60">
    <property type="entry name" value="Classic Zinc Finger"/>
    <property type="match status" value="3"/>
</dbReference>
<evidence type="ECO:0000256" key="7">
    <source>
        <dbReference type="ARBA" id="ARBA00023242"/>
    </source>
</evidence>
<evidence type="ECO:0000256" key="5">
    <source>
        <dbReference type="ARBA" id="ARBA00023015"/>
    </source>
</evidence>
<evidence type="ECO:0000256" key="2">
    <source>
        <dbReference type="ARBA" id="ARBA00022723"/>
    </source>
</evidence>
<dbReference type="OrthoDB" id="654211at2759"/>
<dbReference type="GO" id="GO:0005634">
    <property type="term" value="C:nucleus"/>
    <property type="evidence" value="ECO:0007669"/>
    <property type="project" value="UniProtKB-SubCell"/>
</dbReference>
<evidence type="ECO:0000256" key="3">
    <source>
        <dbReference type="ARBA" id="ARBA00022771"/>
    </source>
</evidence>
<dbReference type="EMBL" id="KN880549">
    <property type="protein sequence ID" value="KIY66593.1"/>
    <property type="molecule type" value="Genomic_DNA"/>
</dbReference>
<keyword evidence="12" id="KW-1185">Reference proteome</keyword>
<evidence type="ECO:0000259" key="10">
    <source>
        <dbReference type="PROSITE" id="PS50157"/>
    </source>
</evidence>
<accession>A0A0D7B7R5</accession>
<dbReference type="InterPro" id="IPR036236">
    <property type="entry name" value="Znf_C2H2_sf"/>
</dbReference>
<dbReference type="Proteomes" id="UP000054007">
    <property type="component" value="Unassembled WGS sequence"/>
</dbReference>
<name>A0A0D7B7R5_9AGAR</name>
<feature type="domain" description="C2H2-type" evidence="10">
    <location>
        <begin position="187"/>
        <end position="217"/>
    </location>
</feature>
<comment type="subcellular location">
    <subcellularLocation>
        <location evidence="1">Nucleus</location>
    </subcellularLocation>
</comment>
<keyword evidence="6" id="KW-0804">Transcription</keyword>
<protein>
    <recommendedName>
        <fullName evidence="10">C2H2-type domain-containing protein</fullName>
    </recommendedName>
</protein>
<organism evidence="11 12">
    <name type="scientific">Cylindrobasidium torrendii FP15055 ss-10</name>
    <dbReference type="NCBI Taxonomy" id="1314674"/>
    <lineage>
        <taxon>Eukaryota</taxon>
        <taxon>Fungi</taxon>
        <taxon>Dikarya</taxon>
        <taxon>Basidiomycota</taxon>
        <taxon>Agaricomycotina</taxon>
        <taxon>Agaricomycetes</taxon>
        <taxon>Agaricomycetidae</taxon>
        <taxon>Agaricales</taxon>
        <taxon>Marasmiineae</taxon>
        <taxon>Physalacriaceae</taxon>
        <taxon>Cylindrobasidium</taxon>
    </lineage>
</organism>
<sequence>MGLHSCEDCGWCASTPTDLRRHESAIHIRARPFACTYPDCSFASGWQSVLQRHLRAHEGIKTNLKTYPCTWQECGLVAQSPQALRKHEVRHTGPRPYPCAQQGCGKVAFATLEELLSHRRALHWNSGVLARKPVPSTQDTPSATGNTISRDVIPETLSCTHASCDYTTRKKRKLELHEARHTPETPFVCSHHKCRFACSKIKHLKRHVKSAHTENGPTQDEAESAPGKTPSTRKHDPEDDVIPTELSAEDLDAQVDATPEYERSGLEDKRKRVSARTRAQNHRPSSSAYEPSSDADDDADSVDEDISGVEDDASYVDEDASEVEDSEPPKRRRLRQSAGNSISTRLPETEIPRLTTPSSSQTFRRVEVCIPPAPEYIRRFRSQSVAPRPTTTPLSSAPRPSQASASSRSAPTRRRQPAELPKRQPHSVAPQPLDEDDRPTSSKPKSKKRKRSEGEEADRPPTKAEVKVMIQEGVRPLAEEINSLAEMIQLLVRRPC</sequence>
<feature type="compositionally biased region" description="Basic residues" evidence="9">
    <location>
        <begin position="271"/>
        <end position="281"/>
    </location>
</feature>
<keyword evidence="3 8" id="KW-0863">Zinc-finger</keyword>
<dbReference type="GO" id="GO:0008270">
    <property type="term" value="F:zinc ion binding"/>
    <property type="evidence" value="ECO:0007669"/>
    <property type="project" value="UniProtKB-KW"/>
</dbReference>
<evidence type="ECO:0000313" key="12">
    <source>
        <dbReference type="Proteomes" id="UP000054007"/>
    </source>
</evidence>
<evidence type="ECO:0000256" key="1">
    <source>
        <dbReference type="ARBA" id="ARBA00004123"/>
    </source>
</evidence>
<feature type="domain" description="C2H2-type" evidence="10">
    <location>
        <begin position="4"/>
        <end position="32"/>
    </location>
</feature>